<keyword evidence="2" id="KW-1185">Reference proteome</keyword>
<evidence type="ECO:0000313" key="1">
    <source>
        <dbReference type="EMBL" id="MBA8887845.1"/>
    </source>
</evidence>
<dbReference type="Proteomes" id="UP000550401">
    <property type="component" value="Unassembled WGS sequence"/>
</dbReference>
<organism evidence="1 2">
    <name type="scientific">Dokdonella fugitiva</name>
    <dbReference type="NCBI Taxonomy" id="328517"/>
    <lineage>
        <taxon>Bacteria</taxon>
        <taxon>Pseudomonadati</taxon>
        <taxon>Pseudomonadota</taxon>
        <taxon>Gammaproteobacteria</taxon>
        <taxon>Lysobacterales</taxon>
        <taxon>Rhodanobacteraceae</taxon>
        <taxon>Dokdonella</taxon>
    </lineage>
</organism>
<evidence type="ECO:0000313" key="2">
    <source>
        <dbReference type="Proteomes" id="UP000550401"/>
    </source>
</evidence>
<name>A0A839EVR5_9GAMM</name>
<proteinExistence type="predicted"/>
<accession>A0A839EVR5</accession>
<comment type="caution">
    <text evidence="1">The sequence shown here is derived from an EMBL/GenBank/DDBJ whole genome shotgun (WGS) entry which is preliminary data.</text>
</comment>
<protein>
    <submittedName>
        <fullName evidence="1">Uncharacterized protein</fullName>
    </submittedName>
</protein>
<dbReference type="EMBL" id="JACGXL010000002">
    <property type="protein sequence ID" value="MBA8887845.1"/>
    <property type="molecule type" value="Genomic_DNA"/>
</dbReference>
<sequence>MRVFVPVEDAVLDLASDQSLVPYRCGLACAHELRGELVLRDGVWSERVALSAGSSARRPEPGPACEPALR</sequence>
<dbReference type="AlphaFoldDB" id="A0A839EVR5"/>
<gene>
    <name evidence="1" type="ORF">FHW12_002059</name>
</gene>
<reference evidence="1 2" key="1">
    <citation type="submission" date="2020-07" db="EMBL/GenBank/DDBJ databases">
        <title>Genomic Encyclopedia of Type Strains, Phase IV (KMG-V): Genome sequencing to study the core and pangenomes of soil and plant-associated prokaryotes.</title>
        <authorList>
            <person name="Whitman W."/>
        </authorList>
    </citation>
    <scope>NUCLEOTIDE SEQUENCE [LARGE SCALE GENOMIC DNA]</scope>
    <source>
        <strain evidence="1 2">RH2WT43</strain>
    </source>
</reference>